<protein>
    <submittedName>
        <fullName evidence="2">Uncharacterized protein</fullName>
    </submittedName>
</protein>
<evidence type="ECO:0000313" key="2">
    <source>
        <dbReference type="EMBL" id="KAH0862836.1"/>
    </source>
</evidence>
<reference evidence="2 3" key="1">
    <citation type="submission" date="2021-05" db="EMBL/GenBank/DDBJ databases">
        <title>Genome Assembly of Synthetic Allotetraploid Brassica napus Reveals Homoeologous Exchanges between Subgenomes.</title>
        <authorList>
            <person name="Davis J.T."/>
        </authorList>
    </citation>
    <scope>NUCLEOTIDE SEQUENCE [LARGE SCALE GENOMIC DNA]</scope>
    <source>
        <strain evidence="3">cv. Da-Ae</strain>
        <tissue evidence="2">Seedling</tissue>
    </source>
</reference>
<keyword evidence="1" id="KW-0812">Transmembrane</keyword>
<keyword evidence="1" id="KW-0472">Membrane</keyword>
<dbReference type="Proteomes" id="UP000824890">
    <property type="component" value="Unassembled WGS sequence"/>
</dbReference>
<evidence type="ECO:0000313" key="3">
    <source>
        <dbReference type="Proteomes" id="UP000824890"/>
    </source>
</evidence>
<accession>A0ABQ7Y3U2</accession>
<proteinExistence type="predicted"/>
<feature type="transmembrane region" description="Helical" evidence="1">
    <location>
        <begin position="51"/>
        <end position="74"/>
    </location>
</feature>
<name>A0ABQ7Y3U2_BRANA</name>
<keyword evidence="3" id="KW-1185">Reference proteome</keyword>
<evidence type="ECO:0000256" key="1">
    <source>
        <dbReference type="SAM" id="Phobius"/>
    </source>
</evidence>
<organism evidence="2 3">
    <name type="scientific">Brassica napus</name>
    <name type="common">Rape</name>
    <dbReference type="NCBI Taxonomy" id="3708"/>
    <lineage>
        <taxon>Eukaryota</taxon>
        <taxon>Viridiplantae</taxon>
        <taxon>Streptophyta</taxon>
        <taxon>Embryophyta</taxon>
        <taxon>Tracheophyta</taxon>
        <taxon>Spermatophyta</taxon>
        <taxon>Magnoliopsida</taxon>
        <taxon>eudicotyledons</taxon>
        <taxon>Gunneridae</taxon>
        <taxon>Pentapetalae</taxon>
        <taxon>rosids</taxon>
        <taxon>malvids</taxon>
        <taxon>Brassicales</taxon>
        <taxon>Brassicaceae</taxon>
        <taxon>Brassiceae</taxon>
        <taxon>Brassica</taxon>
    </lineage>
</organism>
<dbReference type="EMBL" id="JAGKQM010000018">
    <property type="protein sequence ID" value="KAH0862836.1"/>
    <property type="molecule type" value="Genomic_DNA"/>
</dbReference>
<comment type="caution">
    <text evidence="2">The sequence shown here is derived from an EMBL/GenBank/DDBJ whole genome shotgun (WGS) entry which is preliminary data.</text>
</comment>
<feature type="transmembrane region" description="Helical" evidence="1">
    <location>
        <begin position="20"/>
        <end position="39"/>
    </location>
</feature>
<gene>
    <name evidence="2" type="ORF">HID58_080047</name>
</gene>
<sequence length="97" mass="11555">MCHIWLWWDHFRLTHSYLEFSLVLGRLFLLVGVTFLYNLRLLVPWENVLKLTVFCRFCLYFASGFNNLVLHLVIINFLDRFPSPILNIAFMSCKNVA</sequence>
<keyword evidence="1" id="KW-1133">Transmembrane helix</keyword>